<evidence type="ECO:0000313" key="1">
    <source>
        <dbReference type="EMBL" id="OTG05840.1"/>
    </source>
</evidence>
<reference evidence="2" key="1">
    <citation type="journal article" date="2017" name="Nature">
        <title>The sunflower genome provides insights into oil metabolism, flowering and Asterid evolution.</title>
        <authorList>
            <person name="Badouin H."/>
            <person name="Gouzy J."/>
            <person name="Grassa C.J."/>
            <person name="Murat F."/>
            <person name="Staton S.E."/>
            <person name="Cottret L."/>
            <person name="Lelandais-Briere C."/>
            <person name="Owens G.L."/>
            <person name="Carrere S."/>
            <person name="Mayjonade B."/>
            <person name="Legrand L."/>
            <person name="Gill N."/>
            <person name="Kane N.C."/>
            <person name="Bowers J.E."/>
            <person name="Hubner S."/>
            <person name="Bellec A."/>
            <person name="Berard A."/>
            <person name="Berges H."/>
            <person name="Blanchet N."/>
            <person name="Boniface M.C."/>
            <person name="Brunel D."/>
            <person name="Catrice O."/>
            <person name="Chaidir N."/>
            <person name="Claudel C."/>
            <person name="Donnadieu C."/>
            <person name="Faraut T."/>
            <person name="Fievet G."/>
            <person name="Helmstetter N."/>
            <person name="King M."/>
            <person name="Knapp S.J."/>
            <person name="Lai Z."/>
            <person name="Le Paslier M.C."/>
            <person name="Lippi Y."/>
            <person name="Lorenzon L."/>
            <person name="Mandel J.R."/>
            <person name="Marage G."/>
            <person name="Marchand G."/>
            <person name="Marquand E."/>
            <person name="Bret-Mestries E."/>
            <person name="Morien E."/>
            <person name="Nambeesan S."/>
            <person name="Nguyen T."/>
            <person name="Pegot-Espagnet P."/>
            <person name="Pouilly N."/>
            <person name="Raftis F."/>
            <person name="Sallet E."/>
            <person name="Schiex T."/>
            <person name="Thomas J."/>
            <person name="Vandecasteele C."/>
            <person name="Vares D."/>
            <person name="Vear F."/>
            <person name="Vautrin S."/>
            <person name="Crespi M."/>
            <person name="Mangin B."/>
            <person name="Burke J.M."/>
            <person name="Salse J."/>
            <person name="Munos S."/>
            <person name="Vincourt P."/>
            <person name="Rieseberg L.H."/>
            <person name="Langlade N.B."/>
        </authorList>
    </citation>
    <scope>NUCLEOTIDE SEQUENCE [LARGE SCALE GENOMIC DNA]</scope>
    <source>
        <strain evidence="2">cv. SF193</strain>
    </source>
</reference>
<accession>A0A251T3Y0</accession>
<organism evidence="1 2">
    <name type="scientific">Helianthus annuus</name>
    <name type="common">Common sunflower</name>
    <dbReference type="NCBI Taxonomy" id="4232"/>
    <lineage>
        <taxon>Eukaryota</taxon>
        <taxon>Viridiplantae</taxon>
        <taxon>Streptophyta</taxon>
        <taxon>Embryophyta</taxon>
        <taxon>Tracheophyta</taxon>
        <taxon>Spermatophyta</taxon>
        <taxon>Magnoliopsida</taxon>
        <taxon>eudicotyledons</taxon>
        <taxon>Gunneridae</taxon>
        <taxon>Pentapetalae</taxon>
        <taxon>asterids</taxon>
        <taxon>campanulids</taxon>
        <taxon>Asterales</taxon>
        <taxon>Asteraceae</taxon>
        <taxon>Asteroideae</taxon>
        <taxon>Heliantheae alliance</taxon>
        <taxon>Heliantheae</taxon>
        <taxon>Helianthus</taxon>
    </lineage>
</organism>
<dbReference type="EMBL" id="CM007901">
    <property type="protein sequence ID" value="OTG05840.1"/>
    <property type="molecule type" value="Genomic_DNA"/>
</dbReference>
<proteinExistence type="predicted"/>
<evidence type="ECO:0000313" key="2">
    <source>
        <dbReference type="Proteomes" id="UP000215914"/>
    </source>
</evidence>
<dbReference type="AlphaFoldDB" id="A0A251T3Y0"/>
<sequence>MQLLSYINIHIGVFLGGGVLGADHGVPLSASNISSGGRNHNSEGAEVATSTLYIGSSITGVLNFAKLLM</sequence>
<name>A0A251T3Y0_HELAN</name>
<protein>
    <submittedName>
        <fullName evidence="1">Uncharacterized protein</fullName>
    </submittedName>
</protein>
<dbReference type="InParanoid" id="A0A251T3Y0"/>
<gene>
    <name evidence="1" type="ORF">HannXRQ_Chr12g0378091</name>
</gene>
<keyword evidence="2" id="KW-1185">Reference proteome</keyword>
<dbReference type="Proteomes" id="UP000215914">
    <property type="component" value="Chromosome 12"/>
</dbReference>